<reference evidence="3" key="1">
    <citation type="submission" date="2020-10" db="EMBL/GenBank/DDBJ databases">
        <title>Feather gene expression reveals the developmental basis of iridescence in African starlings.</title>
        <authorList>
            <person name="Rubenstein D.R."/>
        </authorList>
    </citation>
    <scope>NUCLEOTIDE SEQUENCE</scope>
    <source>
        <strain evidence="3">SS15</strain>
        <tissue evidence="3">Liver</tissue>
    </source>
</reference>
<feature type="region of interest" description="Disordered" evidence="1">
    <location>
        <begin position="168"/>
        <end position="187"/>
    </location>
</feature>
<dbReference type="SUPFAM" id="SSF55394">
    <property type="entry name" value="Bactericidal permeability-increasing protein, BPI"/>
    <property type="match status" value="2"/>
</dbReference>
<dbReference type="GO" id="GO:0008289">
    <property type="term" value="F:lipid binding"/>
    <property type="evidence" value="ECO:0007669"/>
    <property type="project" value="InterPro"/>
</dbReference>
<organism evidence="3">
    <name type="scientific">Lamprotornis superbus</name>
    <dbReference type="NCBI Taxonomy" id="245042"/>
    <lineage>
        <taxon>Eukaryota</taxon>
        <taxon>Metazoa</taxon>
        <taxon>Chordata</taxon>
        <taxon>Craniata</taxon>
        <taxon>Vertebrata</taxon>
        <taxon>Euteleostomi</taxon>
        <taxon>Archelosauria</taxon>
        <taxon>Archosauria</taxon>
        <taxon>Dinosauria</taxon>
        <taxon>Saurischia</taxon>
        <taxon>Theropoda</taxon>
        <taxon>Coelurosauria</taxon>
        <taxon>Aves</taxon>
        <taxon>Neognathae</taxon>
        <taxon>Neoaves</taxon>
        <taxon>Telluraves</taxon>
        <taxon>Australaves</taxon>
        <taxon>Passeriformes</taxon>
        <taxon>Sturnidae</taxon>
        <taxon>Lamprotornis</taxon>
    </lineage>
</organism>
<dbReference type="InterPro" id="IPR017943">
    <property type="entry name" value="Bactericidal_perm-incr_a/b_dom"/>
</dbReference>
<accession>A0A835NZD5</accession>
<sequence length="543" mass="59480">MRKVTQSWGEPRALNVSGCTWNQQPVPHVTNDKGQWLLPRLQVFQQHPEHLTPLPRQSDQNGQLNPLWEAEVTRLGRVGGRSEHKGELEHHREDKLPQYLLFNPSPHQVNGQSASMVMLRTLSILLSLLVPAHTTRSPDCGGILTPSGLSYLAEVSKPHAESVLRKDFIAPPAPDPSPPSPSRNQITSVKVDNFSLTLIPDTGMRLSIEVDLGITSAPSTTKEMRLSILADLHVEMNPEENLELVTSDCKHTLEEVQSTEKMDSKSSGLDIDKQINVEKICLEVSKLLLLPNERLMSLAAPFPITPTCQVQYLPLAAPMYSDQGIIISLQTTFQVAGTVIPLPVSPVPFSMPEPASSSPSHLILAFSEHFYTSLFSALEESGALNVSLLSSLTTATLAERITQMGSLFQEDLPVVLQAVTRSAPHVVLEEDKAIVKLFLTAQIGAGSSFFQSFLSVNVDVTARLHLSVADTRMIISVAAIEDIELSLATSDVGPILAALLEELFLPTIREEVSAQINTILRQGVFLPHIASFTYTDVNITIHK</sequence>
<dbReference type="EMBL" id="JADDUC020000018">
    <property type="protein sequence ID" value="KAI1233390.1"/>
    <property type="molecule type" value="Genomic_DNA"/>
</dbReference>
<evidence type="ECO:0000313" key="3">
    <source>
        <dbReference type="EMBL" id="KAG0126204.1"/>
    </source>
</evidence>
<name>A0A835NZD5_9PASS</name>
<dbReference type="Gene3D" id="3.15.20.10">
    <property type="entry name" value="Bactericidal permeability-increasing protein, domain 2"/>
    <property type="match status" value="1"/>
</dbReference>
<dbReference type="PANTHER" id="PTHR46019">
    <property type="entry name" value="BPI FOLD-CONTAINING FAMILY B MEMBER 4-RELATED"/>
    <property type="match status" value="1"/>
</dbReference>
<dbReference type="InterPro" id="IPR051660">
    <property type="entry name" value="BPI_fold-BPI/LBP"/>
</dbReference>
<dbReference type="EMBL" id="JADDUC010000019">
    <property type="protein sequence ID" value="KAG0126204.1"/>
    <property type="molecule type" value="Genomic_DNA"/>
</dbReference>
<gene>
    <name evidence="4" type="ORF">IHE44_0004566</name>
    <name evidence="3" type="ORF">IHE44_004463</name>
</gene>
<evidence type="ECO:0000259" key="2">
    <source>
        <dbReference type="SMART" id="SM00329"/>
    </source>
</evidence>
<dbReference type="PANTHER" id="PTHR46019:SF4">
    <property type="entry name" value="BPI FOLD-CONTAINING FAMILY B MEMBER 4"/>
    <property type="match status" value="1"/>
</dbReference>
<keyword evidence="5" id="KW-1185">Reference proteome</keyword>
<evidence type="ECO:0000313" key="4">
    <source>
        <dbReference type="EMBL" id="KAI1233390.1"/>
    </source>
</evidence>
<feature type="non-terminal residue" evidence="3">
    <location>
        <position position="1"/>
    </location>
</feature>
<feature type="domain" description="Lipid-binding serum glycoprotein C-terminal" evidence="2">
    <location>
        <begin position="356"/>
        <end position="543"/>
    </location>
</feature>
<reference evidence="4" key="3">
    <citation type="submission" date="2022-01" db="EMBL/GenBank/DDBJ databases">
        <authorList>
            <person name="Rubenstein D.R."/>
        </authorList>
    </citation>
    <scope>NUCLEOTIDE SEQUENCE</scope>
    <source>
        <strain evidence="4">SS15</strain>
        <tissue evidence="4">Liver</tissue>
    </source>
</reference>
<dbReference type="InterPro" id="IPR001124">
    <property type="entry name" value="Lipid-bd_serum_glycop_C"/>
</dbReference>
<reference evidence="4 5" key="2">
    <citation type="journal article" date="2021" name="J. Hered.">
        <title>Feather Gene Expression Elucidates the Developmental Basis of Plumage Iridescence in African Starlings.</title>
        <authorList>
            <person name="Rubenstein D.R."/>
            <person name="Corvelo A."/>
            <person name="MacManes M.D."/>
            <person name="Maia R."/>
            <person name="Narzisi G."/>
            <person name="Rousaki A."/>
            <person name="Vandenabeele P."/>
            <person name="Shawkey M.D."/>
            <person name="Solomon J."/>
        </authorList>
    </citation>
    <scope>NUCLEOTIDE SEQUENCE [LARGE SCALE GENOMIC DNA]</scope>
    <source>
        <strain evidence="4">SS15</strain>
    </source>
</reference>
<dbReference type="Pfam" id="PF02886">
    <property type="entry name" value="LBP_BPI_CETP_C"/>
    <property type="match status" value="1"/>
</dbReference>
<dbReference type="SMART" id="SM00329">
    <property type="entry name" value="BPI2"/>
    <property type="match status" value="1"/>
</dbReference>
<protein>
    <submittedName>
        <fullName evidence="3">Protein TENP</fullName>
    </submittedName>
</protein>
<dbReference type="Proteomes" id="UP000618051">
    <property type="component" value="Unassembled WGS sequence"/>
</dbReference>
<comment type="caution">
    <text evidence="3">The sequence shown here is derived from an EMBL/GenBank/DDBJ whole genome shotgun (WGS) entry which is preliminary data.</text>
</comment>
<evidence type="ECO:0000256" key="1">
    <source>
        <dbReference type="SAM" id="MobiDB-lite"/>
    </source>
</evidence>
<dbReference type="AlphaFoldDB" id="A0A835NZD5"/>
<evidence type="ECO:0000313" key="5">
    <source>
        <dbReference type="Proteomes" id="UP000618051"/>
    </source>
</evidence>
<feature type="compositionally biased region" description="Pro residues" evidence="1">
    <location>
        <begin position="171"/>
        <end position="181"/>
    </location>
</feature>
<dbReference type="OrthoDB" id="9375316at2759"/>
<proteinExistence type="predicted"/>